<accession>A0A1J7I421</accession>
<feature type="non-terminal residue" evidence="2">
    <location>
        <position position="1"/>
    </location>
</feature>
<gene>
    <name evidence="2" type="ORF">CONLIGDRAFT_564171</name>
</gene>
<dbReference type="AlphaFoldDB" id="A0A1J7I421"/>
<keyword evidence="1" id="KW-0812">Transmembrane</keyword>
<keyword evidence="1" id="KW-0472">Membrane</keyword>
<name>A0A1J7I421_9PEZI</name>
<feature type="transmembrane region" description="Helical" evidence="1">
    <location>
        <begin position="45"/>
        <end position="68"/>
    </location>
</feature>
<keyword evidence="3" id="KW-1185">Reference proteome</keyword>
<proteinExistence type="predicted"/>
<feature type="non-terminal residue" evidence="2">
    <location>
        <position position="83"/>
    </location>
</feature>
<keyword evidence="1" id="KW-1133">Transmembrane helix</keyword>
<dbReference type="EMBL" id="KV875117">
    <property type="protein sequence ID" value="OIW22383.1"/>
    <property type="molecule type" value="Genomic_DNA"/>
</dbReference>
<dbReference type="InParanoid" id="A0A1J7I421"/>
<dbReference type="OrthoDB" id="5306317at2759"/>
<protein>
    <submittedName>
        <fullName evidence="2">Uncharacterized protein</fullName>
    </submittedName>
</protein>
<organism evidence="2 3">
    <name type="scientific">Coniochaeta ligniaria NRRL 30616</name>
    <dbReference type="NCBI Taxonomy" id="1408157"/>
    <lineage>
        <taxon>Eukaryota</taxon>
        <taxon>Fungi</taxon>
        <taxon>Dikarya</taxon>
        <taxon>Ascomycota</taxon>
        <taxon>Pezizomycotina</taxon>
        <taxon>Sordariomycetes</taxon>
        <taxon>Sordariomycetidae</taxon>
        <taxon>Coniochaetales</taxon>
        <taxon>Coniochaetaceae</taxon>
        <taxon>Coniochaeta</taxon>
    </lineage>
</organism>
<dbReference type="Proteomes" id="UP000182658">
    <property type="component" value="Unassembled WGS sequence"/>
</dbReference>
<evidence type="ECO:0000256" key="1">
    <source>
        <dbReference type="SAM" id="Phobius"/>
    </source>
</evidence>
<reference evidence="2 3" key="1">
    <citation type="submission" date="2016-10" db="EMBL/GenBank/DDBJ databases">
        <title>Draft genome sequence of Coniochaeta ligniaria NRRL30616, a lignocellulolytic fungus for bioabatement of inhibitors in plant biomass hydrolysates.</title>
        <authorList>
            <consortium name="DOE Joint Genome Institute"/>
            <person name="Jimenez D.J."/>
            <person name="Hector R.E."/>
            <person name="Riley R."/>
            <person name="Sun H."/>
            <person name="Grigoriev I.V."/>
            <person name="Van Elsas J.D."/>
            <person name="Nichols N.N."/>
        </authorList>
    </citation>
    <scope>NUCLEOTIDE SEQUENCE [LARGE SCALE GENOMIC DNA]</scope>
    <source>
        <strain evidence="2 3">NRRL 30616</strain>
    </source>
</reference>
<sequence>LIDHLHVGYFACIAAVEYVSAVFLLQTFNSARRISMRATIQGGLFSYLTGSTEIMLALLALAGVTSAITYSFQNTAQSAEGVA</sequence>
<evidence type="ECO:0000313" key="3">
    <source>
        <dbReference type="Proteomes" id="UP000182658"/>
    </source>
</evidence>
<evidence type="ECO:0000313" key="2">
    <source>
        <dbReference type="EMBL" id="OIW22383.1"/>
    </source>
</evidence>
<feature type="transmembrane region" description="Helical" evidence="1">
    <location>
        <begin position="6"/>
        <end position="25"/>
    </location>
</feature>